<dbReference type="Pfam" id="PF03632">
    <property type="entry name" value="Glyco_hydro_65m"/>
    <property type="match status" value="1"/>
</dbReference>
<keyword evidence="8" id="KW-1185">Reference proteome</keyword>
<organism evidence="7 8">
    <name type="scientific">Adhaeribacter terrigena</name>
    <dbReference type="NCBI Taxonomy" id="2793070"/>
    <lineage>
        <taxon>Bacteria</taxon>
        <taxon>Pseudomonadati</taxon>
        <taxon>Bacteroidota</taxon>
        <taxon>Cytophagia</taxon>
        <taxon>Cytophagales</taxon>
        <taxon>Hymenobacteraceae</taxon>
        <taxon>Adhaeribacter</taxon>
    </lineage>
</organism>
<dbReference type="Gene3D" id="1.50.10.10">
    <property type="match status" value="1"/>
</dbReference>
<evidence type="ECO:0000256" key="2">
    <source>
        <dbReference type="ARBA" id="ARBA00022676"/>
    </source>
</evidence>
<dbReference type="Pfam" id="PF03636">
    <property type="entry name" value="Glyco_hydro_65N"/>
    <property type="match status" value="1"/>
</dbReference>
<dbReference type="InterPro" id="IPR037018">
    <property type="entry name" value="GH65_N"/>
</dbReference>
<dbReference type="InterPro" id="IPR012341">
    <property type="entry name" value="6hp_glycosidase-like_sf"/>
</dbReference>
<dbReference type="Gene3D" id="2.60.420.10">
    <property type="entry name" value="Maltose phosphorylase, domain 3"/>
    <property type="match status" value="1"/>
</dbReference>
<protein>
    <submittedName>
        <fullName evidence="7">Glycoside hydrolase family 65 protein</fullName>
    </submittedName>
</protein>
<feature type="domain" description="Glycoside hydrolase family 65 N-terminal" evidence="6">
    <location>
        <begin position="7"/>
        <end position="264"/>
    </location>
</feature>
<evidence type="ECO:0000259" key="4">
    <source>
        <dbReference type="Pfam" id="PF03632"/>
    </source>
</evidence>
<feature type="domain" description="Glycoside hydrolase family 65 C-terminal" evidence="5">
    <location>
        <begin position="727"/>
        <end position="789"/>
    </location>
</feature>
<evidence type="ECO:0000313" key="8">
    <source>
        <dbReference type="Proteomes" id="UP000644147"/>
    </source>
</evidence>
<dbReference type="Pfam" id="PF03633">
    <property type="entry name" value="Glyco_hydro_65C"/>
    <property type="match status" value="1"/>
</dbReference>
<keyword evidence="3" id="KW-0808">Transferase</keyword>
<comment type="similarity">
    <text evidence="1">Belongs to the glycosyl hydrolase 65 family.</text>
</comment>
<keyword evidence="7" id="KW-0378">Hydrolase</keyword>
<dbReference type="SUPFAM" id="SSF48208">
    <property type="entry name" value="Six-hairpin glycosidases"/>
    <property type="match status" value="1"/>
</dbReference>
<dbReference type="InterPro" id="IPR005196">
    <property type="entry name" value="Glyco_hydro_65_N"/>
</dbReference>
<gene>
    <name evidence="7" type="ORF">I5M27_10195</name>
</gene>
<proteinExistence type="inferred from homology"/>
<accession>A0ABS1C2G5</accession>
<evidence type="ECO:0000259" key="6">
    <source>
        <dbReference type="Pfam" id="PF03636"/>
    </source>
</evidence>
<dbReference type="PANTHER" id="PTHR11051">
    <property type="entry name" value="GLYCOSYL HYDROLASE-RELATED"/>
    <property type="match status" value="1"/>
</dbReference>
<dbReference type="PIRSF" id="PIRSF036289">
    <property type="entry name" value="Glycosyl_hydrolase_malt_phosph"/>
    <property type="match status" value="1"/>
</dbReference>
<dbReference type="InterPro" id="IPR011013">
    <property type="entry name" value="Gal_mutarotase_sf_dom"/>
</dbReference>
<evidence type="ECO:0000256" key="3">
    <source>
        <dbReference type="ARBA" id="ARBA00022679"/>
    </source>
</evidence>
<dbReference type="InterPro" id="IPR005194">
    <property type="entry name" value="Glyco_hydro_65_C"/>
</dbReference>
<dbReference type="Gene3D" id="2.70.98.40">
    <property type="entry name" value="Glycoside hydrolase, family 65, N-terminal domain"/>
    <property type="match status" value="1"/>
</dbReference>
<dbReference type="InterPro" id="IPR008928">
    <property type="entry name" value="6-hairpin_glycosidase_sf"/>
</dbReference>
<dbReference type="Proteomes" id="UP000644147">
    <property type="component" value="Unassembled WGS sequence"/>
</dbReference>
<comment type="caution">
    <text evidence="7">The sequence shown here is derived from an EMBL/GenBank/DDBJ whole genome shotgun (WGS) entry which is preliminary data.</text>
</comment>
<evidence type="ECO:0000256" key="1">
    <source>
        <dbReference type="ARBA" id="ARBA00006768"/>
    </source>
</evidence>
<dbReference type="PANTHER" id="PTHR11051:SF8">
    <property type="entry name" value="PROTEIN-GLUCOSYLGALACTOSYLHYDROXYLYSINE GLUCOSIDASE"/>
    <property type="match status" value="1"/>
</dbReference>
<dbReference type="SUPFAM" id="SSF74650">
    <property type="entry name" value="Galactose mutarotase-like"/>
    <property type="match status" value="1"/>
</dbReference>
<name>A0ABS1C2G5_9BACT</name>
<dbReference type="GO" id="GO:0016787">
    <property type="term" value="F:hydrolase activity"/>
    <property type="evidence" value="ECO:0007669"/>
    <property type="project" value="UniProtKB-KW"/>
</dbReference>
<dbReference type="InterPro" id="IPR005195">
    <property type="entry name" value="Glyco_hydro_65_M"/>
</dbReference>
<dbReference type="InterPro" id="IPR017045">
    <property type="entry name" value="Malt_Pase/Glycosyl_Hdrlase"/>
</dbReference>
<dbReference type="EMBL" id="JAEHFX010000004">
    <property type="protein sequence ID" value="MBK0403357.1"/>
    <property type="molecule type" value="Genomic_DNA"/>
</dbReference>
<sequence length="801" mass="92400">MENWKITYENWLPAQESLREALCTLGNGYFATRGAAEESAAGNVHYPGTYLAGGYNRLQSKIAGKIIENEDLVNWPNWLPLTFRHPNENWFDLAQVSIVYFKQELDLKTGLLLRQLRFRDKNGRETSLKTTRLVSMAQPHLAAMEWELTPENWSGPIEIRSALDGSVRNAGVARYQALNNQHLKITETGEEKDSSVIFLAAQTNQSKIRMAQAARTRFYSELPAEWPVSTLVQQENYVAHQWTLSCEKQKTIRIEKVVALYTSRDMAITEPLFEARKTLEQSPTFSELLEAHRLAWQQLWQRCDLVVATNDRTQQILRLHIFHLLQTVSLHTADLDVGIPARGWHGEAYRGHIFWDELFIFSFLNLRLPELARELLMYRYRRLPGARAAARQAGYRGAMFPWQSGSNGREESQVIHLNPKSGNWLPDDTYLQRHINAAVAYNVWHYFQTTGNIEFLNLYGAEMIFEIALFWASLASWNEEKQRFEIKGVVGPDEYHTRYPDSEEPGLNNNAYTNIMAVWVLETSLQLPGIIGAQRQTELYEKLKISNAELERWDQISRKMFIPFIDGSQQVISQFEGYEKLEDLDICKYRETGGEMLRLDRILEKEGLDINRFKASKQADVLMLFYLFSTEKLIGIFDRLGYDFKPEHIPANIAYYEQRTTHGSTLSKIVYSWVLARADRKRSWSNFQTALLSDIDDLQGGTTSEGIHLGAMSGSVDLVQRCFTGLELLNNELLLNPVLPDNIYYLELRLKYLGHWLSLRLTQQKLIIAPDPDWTNDITINIRGNLYKLKAGEVKEINLNH</sequence>
<keyword evidence="2" id="KW-0328">Glycosyltransferase</keyword>
<evidence type="ECO:0000259" key="5">
    <source>
        <dbReference type="Pfam" id="PF03633"/>
    </source>
</evidence>
<evidence type="ECO:0000313" key="7">
    <source>
        <dbReference type="EMBL" id="MBK0403357.1"/>
    </source>
</evidence>
<reference evidence="7 8" key="1">
    <citation type="submission" date="2020-12" db="EMBL/GenBank/DDBJ databases">
        <title>Bacterial novel species Adhaeribacter sp. BT258 isolated from soil.</title>
        <authorList>
            <person name="Jung H.-Y."/>
        </authorList>
    </citation>
    <scope>NUCLEOTIDE SEQUENCE [LARGE SCALE GENOMIC DNA]</scope>
    <source>
        <strain evidence="7 8">BT258</strain>
    </source>
</reference>
<feature type="domain" description="Glycoside hydrolase family 65 central catalytic" evidence="4">
    <location>
        <begin position="318"/>
        <end position="716"/>
    </location>
</feature>
<dbReference type="RefSeq" id="WP_200506105.1">
    <property type="nucleotide sequence ID" value="NZ_JAEHFX010000004.1"/>
</dbReference>